<protein>
    <submittedName>
        <fullName evidence="2">Phage-related minor tail protein</fullName>
    </submittedName>
</protein>
<reference evidence="2 3" key="1">
    <citation type="submission" date="2018-06" db="EMBL/GenBank/DDBJ databases">
        <authorList>
            <consortium name="Pathogen Informatics"/>
            <person name="Doyle S."/>
        </authorList>
    </citation>
    <scope>NUCLEOTIDE SEQUENCE [LARGE SCALE GENOMIC DNA]</scope>
    <source>
        <strain evidence="2 3">NCTC9077</strain>
    </source>
</reference>
<name>A0A376VM46_ECOLX</name>
<dbReference type="AlphaFoldDB" id="A0A376VM46"/>
<sequence>MAISQRTGTAFSDNARLFARSAASMREYGYSSEEVLKVTEAISTGLKLSGASTAEASSVITQFSQALAQGVLRGEEFNSVNESGESCYSCAGCGNGRCP</sequence>
<evidence type="ECO:0000313" key="3">
    <source>
        <dbReference type="Proteomes" id="UP000254495"/>
    </source>
</evidence>
<accession>A0A376VM46</accession>
<dbReference type="Pfam" id="PF20155">
    <property type="entry name" value="TMP_3"/>
    <property type="match status" value="1"/>
</dbReference>
<organism evidence="2 3">
    <name type="scientific">Escherichia coli</name>
    <dbReference type="NCBI Taxonomy" id="562"/>
    <lineage>
        <taxon>Bacteria</taxon>
        <taxon>Pseudomonadati</taxon>
        <taxon>Pseudomonadota</taxon>
        <taxon>Gammaproteobacteria</taxon>
        <taxon>Enterobacterales</taxon>
        <taxon>Enterobacteriaceae</taxon>
        <taxon>Escherichia</taxon>
    </lineage>
</organism>
<dbReference type="Proteomes" id="UP000254495">
    <property type="component" value="Unassembled WGS sequence"/>
</dbReference>
<evidence type="ECO:0000313" key="2">
    <source>
        <dbReference type="EMBL" id="STJ11780.1"/>
    </source>
</evidence>
<gene>
    <name evidence="2" type="ORF">NCTC9077_03506</name>
</gene>
<dbReference type="InterPro" id="IPR013491">
    <property type="entry name" value="Tape_meas_N"/>
</dbReference>
<feature type="domain" description="Tape measure protein N-terminal" evidence="1">
    <location>
        <begin position="2"/>
        <end position="83"/>
    </location>
</feature>
<proteinExistence type="predicted"/>
<dbReference type="EMBL" id="UGCU01000001">
    <property type="protein sequence ID" value="STJ11780.1"/>
    <property type="molecule type" value="Genomic_DNA"/>
</dbReference>
<dbReference type="NCBIfam" id="TIGR02675">
    <property type="entry name" value="tape_meas_nterm"/>
    <property type="match status" value="1"/>
</dbReference>
<evidence type="ECO:0000259" key="1">
    <source>
        <dbReference type="Pfam" id="PF20155"/>
    </source>
</evidence>